<protein>
    <submittedName>
        <fullName evidence="1">Uncharacterized protein</fullName>
    </submittedName>
</protein>
<reference evidence="1" key="2">
    <citation type="submission" date="2020-09" db="EMBL/GenBank/DDBJ databases">
        <authorList>
            <person name="Sun Q."/>
            <person name="Zhou Y."/>
        </authorList>
    </citation>
    <scope>NUCLEOTIDE SEQUENCE</scope>
    <source>
        <strain evidence="1">CGMCC 1.15448</strain>
    </source>
</reference>
<keyword evidence="2" id="KW-1185">Reference proteome</keyword>
<sequence>MKKLIGLIIVLLTLILSVIYRQLSHRPLKEKPAQAYVPEPVREDMLLTCLLLQ</sequence>
<reference evidence="1" key="1">
    <citation type="journal article" date="2014" name="Int. J. Syst. Evol. Microbiol.">
        <title>Complete genome sequence of Corynebacterium casei LMG S-19264T (=DSM 44701T), isolated from a smear-ripened cheese.</title>
        <authorList>
            <consortium name="US DOE Joint Genome Institute (JGI-PGF)"/>
            <person name="Walter F."/>
            <person name="Albersmeier A."/>
            <person name="Kalinowski J."/>
            <person name="Ruckert C."/>
        </authorList>
    </citation>
    <scope>NUCLEOTIDE SEQUENCE</scope>
    <source>
        <strain evidence="1">CGMCC 1.15448</strain>
    </source>
</reference>
<organism evidence="1 2">
    <name type="scientific">Puia dinghuensis</name>
    <dbReference type="NCBI Taxonomy" id="1792502"/>
    <lineage>
        <taxon>Bacteria</taxon>
        <taxon>Pseudomonadati</taxon>
        <taxon>Bacteroidota</taxon>
        <taxon>Chitinophagia</taxon>
        <taxon>Chitinophagales</taxon>
        <taxon>Chitinophagaceae</taxon>
        <taxon>Puia</taxon>
    </lineage>
</organism>
<dbReference type="RefSeq" id="WP_188935174.1">
    <property type="nucleotide sequence ID" value="NZ_BMJC01000004.1"/>
</dbReference>
<comment type="caution">
    <text evidence="1">The sequence shown here is derived from an EMBL/GenBank/DDBJ whole genome shotgun (WGS) entry which is preliminary data.</text>
</comment>
<evidence type="ECO:0000313" key="1">
    <source>
        <dbReference type="EMBL" id="GGB13070.1"/>
    </source>
</evidence>
<evidence type="ECO:0000313" key="2">
    <source>
        <dbReference type="Proteomes" id="UP000607559"/>
    </source>
</evidence>
<dbReference type="AlphaFoldDB" id="A0A8J2UG40"/>
<proteinExistence type="predicted"/>
<gene>
    <name evidence="1" type="ORF">GCM10011511_40900</name>
</gene>
<accession>A0A8J2UG40</accession>
<dbReference type="EMBL" id="BMJC01000004">
    <property type="protein sequence ID" value="GGB13070.1"/>
    <property type="molecule type" value="Genomic_DNA"/>
</dbReference>
<dbReference type="Proteomes" id="UP000607559">
    <property type="component" value="Unassembled WGS sequence"/>
</dbReference>
<name>A0A8J2UG40_9BACT</name>